<dbReference type="Proteomes" id="UP001575181">
    <property type="component" value="Unassembled WGS sequence"/>
</dbReference>
<accession>A0ABV4TY26</accession>
<feature type="coiled-coil region" evidence="5">
    <location>
        <begin position="600"/>
        <end position="627"/>
    </location>
</feature>
<dbReference type="InterPro" id="IPR032255">
    <property type="entry name" value="HBM"/>
</dbReference>
<dbReference type="CDD" id="cd06225">
    <property type="entry name" value="HAMP"/>
    <property type="match status" value="1"/>
</dbReference>
<dbReference type="RefSeq" id="WP_373656955.1">
    <property type="nucleotide sequence ID" value="NZ_JBGUAW010000011.1"/>
</dbReference>
<dbReference type="Pfam" id="PF00015">
    <property type="entry name" value="MCPsignal"/>
    <property type="match status" value="1"/>
</dbReference>
<feature type="compositionally biased region" description="Basic and acidic residues" evidence="6">
    <location>
        <begin position="399"/>
        <end position="412"/>
    </location>
</feature>
<feature type="domain" description="Methyl-accepting transducer" evidence="7">
    <location>
        <begin position="382"/>
        <end position="604"/>
    </location>
</feature>
<dbReference type="PROSITE" id="PS51753">
    <property type="entry name" value="HBM"/>
    <property type="match status" value="1"/>
</dbReference>
<keyword evidence="11" id="KW-1185">Reference proteome</keyword>
<dbReference type="Pfam" id="PF00672">
    <property type="entry name" value="HAMP"/>
    <property type="match status" value="1"/>
</dbReference>
<dbReference type="InterPro" id="IPR004090">
    <property type="entry name" value="Chemotax_Me-accpt_rcpt"/>
</dbReference>
<evidence type="ECO:0000256" key="1">
    <source>
        <dbReference type="ARBA" id="ARBA00004370"/>
    </source>
</evidence>
<organism evidence="10 11">
    <name type="scientific">Thiohalorhabdus methylotrophus</name>
    <dbReference type="NCBI Taxonomy" id="3242694"/>
    <lineage>
        <taxon>Bacteria</taxon>
        <taxon>Pseudomonadati</taxon>
        <taxon>Pseudomonadota</taxon>
        <taxon>Gammaproteobacteria</taxon>
        <taxon>Thiohalorhabdales</taxon>
        <taxon>Thiohalorhabdaceae</taxon>
        <taxon>Thiohalorhabdus</taxon>
    </lineage>
</organism>
<feature type="domain" description="HAMP" evidence="8">
    <location>
        <begin position="324"/>
        <end position="377"/>
    </location>
</feature>
<keyword evidence="2 4" id="KW-0807">Transducer</keyword>
<evidence type="ECO:0000313" key="10">
    <source>
        <dbReference type="EMBL" id="MFA9462168.1"/>
    </source>
</evidence>
<feature type="coiled-coil region" evidence="5">
    <location>
        <begin position="78"/>
        <end position="136"/>
    </location>
</feature>
<dbReference type="PANTHER" id="PTHR32089:SF112">
    <property type="entry name" value="LYSOZYME-LIKE PROTEIN-RELATED"/>
    <property type="match status" value="1"/>
</dbReference>
<evidence type="ECO:0000256" key="3">
    <source>
        <dbReference type="ARBA" id="ARBA00029447"/>
    </source>
</evidence>
<dbReference type="PROSITE" id="PS50885">
    <property type="entry name" value="HAMP"/>
    <property type="match status" value="1"/>
</dbReference>
<proteinExistence type="inferred from homology"/>
<evidence type="ECO:0000256" key="4">
    <source>
        <dbReference type="PROSITE-ProRule" id="PRU00284"/>
    </source>
</evidence>
<evidence type="ECO:0000259" key="7">
    <source>
        <dbReference type="PROSITE" id="PS50111"/>
    </source>
</evidence>
<comment type="caution">
    <text evidence="10">The sequence shown here is derived from an EMBL/GenBank/DDBJ whole genome shotgun (WGS) entry which is preliminary data.</text>
</comment>
<dbReference type="SMART" id="SM00304">
    <property type="entry name" value="HAMP"/>
    <property type="match status" value="2"/>
</dbReference>
<evidence type="ECO:0000256" key="5">
    <source>
        <dbReference type="SAM" id="Coils"/>
    </source>
</evidence>
<dbReference type="PANTHER" id="PTHR32089">
    <property type="entry name" value="METHYL-ACCEPTING CHEMOTAXIS PROTEIN MCPB"/>
    <property type="match status" value="1"/>
</dbReference>
<feature type="compositionally biased region" description="Low complexity" evidence="6">
    <location>
        <begin position="380"/>
        <end position="398"/>
    </location>
</feature>
<dbReference type="SUPFAM" id="SSF58104">
    <property type="entry name" value="Methyl-accepting chemotaxis protein (MCP) signaling domain"/>
    <property type="match status" value="1"/>
</dbReference>
<reference evidence="10 11" key="1">
    <citation type="submission" date="2024-08" db="EMBL/GenBank/DDBJ databases">
        <title>Whole-genome sequencing of halo(alkali)philic microorganisms from hypersaline lakes.</title>
        <authorList>
            <person name="Sorokin D.Y."/>
            <person name="Merkel A.Y."/>
            <person name="Messina E."/>
            <person name="Yakimov M."/>
        </authorList>
    </citation>
    <scope>NUCLEOTIDE SEQUENCE [LARGE SCALE GENOMIC DNA]</scope>
    <source>
        <strain evidence="10 11">Cl-TMA</strain>
    </source>
</reference>
<keyword evidence="5" id="KW-0175">Coiled coil</keyword>
<evidence type="ECO:0000259" key="8">
    <source>
        <dbReference type="PROSITE" id="PS50885"/>
    </source>
</evidence>
<evidence type="ECO:0000256" key="6">
    <source>
        <dbReference type="SAM" id="MobiDB-lite"/>
    </source>
</evidence>
<dbReference type="PRINTS" id="PR00260">
    <property type="entry name" value="CHEMTRNSDUCR"/>
</dbReference>
<dbReference type="PROSITE" id="PS50111">
    <property type="entry name" value="CHEMOTAXIS_TRANSDUC_2"/>
    <property type="match status" value="1"/>
</dbReference>
<evidence type="ECO:0000256" key="2">
    <source>
        <dbReference type="ARBA" id="ARBA00023224"/>
    </source>
</evidence>
<protein>
    <submittedName>
        <fullName evidence="10">Methyl-accepting chemotaxis protein</fullName>
    </submittedName>
</protein>
<name>A0ABV4TY26_9GAMM</name>
<dbReference type="InterPro" id="IPR003660">
    <property type="entry name" value="HAMP_dom"/>
</dbReference>
<dbReference type="SMART" id="SM01358">
    <property type="entry name" value="HBM"/>
    <property type="match status" value="1"/>
</dbReference>
<evidence type="ECO:0000313" key="11">
    <source>
        <dbReference type="Proteomes" id="UP001575181"/>
    </source>
</evidence>
<comment type="subcellular location">
    <subcellularLocation>
        <location evidence="1">Membrane</location>
    </subcellularLocation>
</comment>
<dbReference type="SMART" id="SM00283">
    <property type="entry name" value="MA"/>
    <property type="match status" value="1"/>
</dbReference>
<dbReference type="InterPro" id="IPR004089">
    <property type="entry name" value="MCPsignal_dom"/>
</dbReference>
<sequence length="627" mass="68328">MKRPNFHKRFSLGNLKMGWKMALAPGLAILAMVAVYALTQLYLGRYSTAVTQTESGTRFIRLTKEMRIAEKNYISRQSEKQAERIGQLSQRMEQLAEETRARLLEGGDNPDRLDAVAEANAAYARAFEKFSRLQEESRQASEAMLGAAAKVEKLSKDLIQGARQRSRGLGASGSGLDRLRNINAYKDLGILIREARLREKEFLLRGKDKSLKAAQQAAEQLAAKTAELEESASGSNRKRLARANKAAQSYLAELDRFGSARKSARAHLDTMIESAQSLEQAAGILAENQRQEQDRVQGSLNASILTVNLAAMALTGLLAFLLTRATVRPINAVSRAVQHIQNQRDFTRRAQSEGRDEIHEMAGAVNALVAEQRDLLGDLQEQSSQVAASSEELASSAEEISRSARSSSERVESVTSSTNEVNTVVQQVAENISEVSESTSRTAETTDQGMEAVREAGRRIQSLRSSTGRVDELMESIQAIAKKTDLLALNAAIEAANAGEQGKGFAVVADEVRKLAEQTSETTGQVNEIVASLREESDSSVSAMSEVEEKMEQVRSMIQQTDNNAGQIASAAEELAATVRETTDSMGEISGNVEQVVGSVTQIESAAEQLSELASALRTQVERYRIT</sequence>
<gene>
    <name evidence="10" type="ORF">ACERLL_15220</name>
</gene>
<feature type="region of interest" description="Disordered" evidence="6">
    <location>
        <begin position="380"/>
        <end position="419"/>
    </location>
</feature>
<comment type="similarity">
    <text evidence="3">Belongs to the methyl-accepting chemotaxis (MCP) protein family.</text>
</comment>
<dbReference type="Gene3D" id="1.10.287.950">
    <property type="entry name" value="Methyl-accepting chemotaxis protein"/>
    <property type="match status" value="1"/>
</dbReference>
<evidence type="ECO:0000259" key="9">
    <source>
        <dbReference type="PROSITE" id="PS51753"/>
    </source>
</evidence>
<dbReference type="EMBL" id="JBGUAW010000011">
    <property type="protein sequence ID" value="MFA9462168.1"/>
    <property type="molecule type" value="Genomic_DNA"/>
</dbReference>
<feature type="domain" description="HBM" evidence="9">
    <location>
        <begin position="48"/>
        <end position="297"/>
    </location>
</feature>